<comment type="cofactor">
    <cofactor evidence="1">
        <name>Fe(2+)</name>
        <dbReference type="ChEBI" id="CHEBI:29033"/>
    </cofactor>
</comment>
<evidence type="ECO:0000256" key="2">
    <source>
        <dbReference type="ARBA" id="ARBA00006787"/>
    </source>
</evidence>
<dbReference type="EMBL" id="JBHRTI010000010">
    <property type="protein sequence ID" value="MFC3148934.1"/>
    <property type="molecule type" value="Genomic_DNA"/>
</dbReference>
<evidence type="ECO:0000256" key="3">
    <source>
        <dbReference type="ARBA" id="ARBA00022723"/>
    </source>
</evidence>
<keyword evidence="4" id="KW-0560">Oxidoreductase</keyword>
<dbReference type="PANTHER" id="PTHR10543">
    <property type="entry name" value="BETA-CAROTENE DIOXYGENASE"/>
    <property type="match status" value="1"/>
</dbReference>
<keyword evidence="3" id="KW-0479">Metal-binding</keyword>
<evidence type="ECO:0000313" key="7">
    <source>
        <dbReference type="Proteomes" id="UP001595556"/>
    </source>
</evidence>
<comment type="similarity">
    <text evidence="2">Belongs to the carotenoid oxygenase family.</text>
</comment>
<protein>
    <submittedName>
        <fullName evidence="6">Carotenoid oxygenase family protein</fullName>
    </submittedName>
</protein>
<name>A0ABV7H4T5_9BURK</name>
<dbReference type="InterPro" id="IPR004294">
    <property type="entry name" value="Carotenoid_Oase"/>
</dbReference>
<keyword evidence="5" id="KW-0408">Iron</keyword>
<reference evidence="7" key="1">
    <citation type="journal article" date="2019" name="Int. J. Syst. Evol. Microbiol.">
        <title>The Global Catalogue of Microorganisms (GCM) 10K type strain sequencing project: providing services to taxonomists for standard genome sequencing and annotation.</title>
        <authorList>
            <consortium name="The Broad Institute Genomics Platform"/>
            <consortium name="The Broad Institute Genome Sequencing Center for Infectious Disease"/>
            <person name="Wu L."/>
            <person name="Ma J."/>
        </authorList>
    </citation>
    <scope>NUCLEOTIDE SEQUENCE [LARGE SCALE GENOMIC DNA]</scope>
    <source>
        <strain evidence="7">KCTC 52168</strain>
    </source>
</reference>
<dbReference type="RefSeq" id="WP_377305310.1">
    <property type="nucleotide sequence ID" value="NZ_CP180191.1"/>
</dbReference>
<evidence type="ECO:0000256" key="5">
    <source>
        <dbReference type="ARBA" id="ARBA00023004"/>
    </source>
</evidence>
<keyword evidence="7" id="KW-1185">Reference proteome</keyword>
<organism evidence="6 7">
    <name type="scientific">Piscinibacterium candidicorallinum</name>
    <dbReference type="NCBI Taxonomy" id="1793872"/>
    <lineage>
        <taxon>Bacteria</taxon>
        <taxon>Pseudomonadati</taxon>
        <taxon>Pseudomonadota</taxon>
        <taxon>Betaproteobacteria</taxon>
        <taxon>Burkholderiales</taxon>
        <taxon>Piscinibacterium</taxon>
    </lineage>
</organism>
<dbReference type="PANTHER" id="PTHR10543:SF89">
    <property type="entry name" value="CAROTENOID 9,10(9',10')-CLEAVAGE DIOXYGENASE 1"/>
    <property type="match status" value="1"/>
</dbReference>
<evidence type="ECO:0000256" key="4">
    <source>
        <dbReference type="ARBA" id="ARBA00023002"/>
    </source>
</evidence>
<gene>
    <name evidence="6" type="ORF">ACFOEN_15005</name>
</gene>
<comment type="caution">
    <text evidence="6">The sequence shown here is derived from an EMBL/GenBank/DDBJ whole genome shotgun (WGS) entry which is preliminary data.</text>
</comment>
<sequence length="521" mass="57350">MERRQFIESLACAAGIGAASALRPAWAQSAAPAPLNNIERFDAAVKQAPWLAAVKGTAVDLDCESLAIEGRWPAELQGRFYRNGPALFERNGARYQHWFDGDGMVQQFTFGARAGKPHVSHKGRFVRTVKFEREQAAGEFLTPTFGSPIKAKVATRGPDDFNTANTNAIEHGGRVLAMWEGGSAFELDPATLQTRGPVTWREGWSQVPFSAHPKLDPQGVLWNFGTFADRLLAYQIGADGKAIKTQMTTLPLRVGMVHDFAITERYIVVPIPPVTLDFGAVARGAPPEEAFAWRGAEPLRIWVAEKDDISKNRLFELPNEMIFHVGNAYEQDGVIHLSYVGSSGNAFLAGDAVRMMRGELNRPAHGTDDRSQTVLAQFDLRTGRATRTALDDSAEFPRVNPQRIGTTARYLLNPTGWKTFAGRPDYWFHGLALRDLQTGKLDRYDYGADVTAEEHLIIPKRGADAARDERNAWVIGTSFDARRKQTAVSVFEANNLAAGPVAVARLPYFIPLGFHGNFTAA</sequence>
<proteinExistence type="inferred from homology"/>
<dbReference type="Pfam" id="PF03055">
    <property type="entry name" value="RPE65"/>
    <property type="match status" value="1"/>
</dbReference>
<accession>A0ABV7H4T5</accession>
<dbReference type="Proteomes" id="UP001595556">
    <property type="component" value="Unassembled WGS sequence"/>
</dbReference>
<evidence type="ECO:0000256" key="1">
    <source>
        <dbReference type="ARBA" id="ARBA00001954"/>
    </source>
</evidence>
<evidence type="ECO:0000313" key="6">
    <source>
        <dbReference type="EMBL" id="MFC3148934.1"/>
    </source>
</evidence>